<dbReference type="RefSeq" id="XP_030844862.1">
    <property type="nucleotide sequence ID" value="XM_030989002.1"/>
</dbReference>
<evidence type="ECO:0000313" key="1">
    <source>
        <dbReference type="EnsemblMetazoa" id="XP_030844862"/>
    </source>
</evidence>
<dbReference type="InParanoid" id="A0A7M7P3Y3"/>
<reference evidence="1" key="2">
    <citation type="submission" date="2021-01" db="UniProtKB">
        <authorList>
            <consortium name="EnsemblMetazoa"/>
        </authorList>
    </citation>
    <scope>IDENTIFICATION</scope>
</reference>
<dbReference type="EnsemblMetazoa" id="XM_030989002">
    <property type="protein sequence ID" value="XP_030844862"/>
    <property type="gene ID" value="LOC105441074"/>
</dbReference>
<dbReference type="KEGG" id="spu:105441074"/>
<sequence length="144" mass="16718">MNDKILRKPLNGSRSTETVYSNSDLSAITGLSIDLSRDPRRIFFCDYGTGRTFYKDVNQNITMAHELTDYMNDPDINDDEERKYRKYRDISYFSGALYWTREGSHKGIAVMTNYDQSSPSFNIKESSQFTPRDPYQLVIINVDP</sequence>
<reference evidence="2" key="1">
    <citation type="submission" date="2015-02" db="EMBL/GenBank/DDBJ databases">
        <title>Genome sequencing for Strongylocentrotus purpuratus.</title>
        <authorList>
            <person name="Murali S."/>
            <person name="Liu Y."/>
            <person name="Vee V."/>
            <person name="English A."/>
            <person name="Wang M."/>
            <person name="Skinner E."/>
            <person name="Han Y."/>
            <person name="Muzny D.M."/>
            <person name="Worley K.C."/>
            <person name="Gibbs R.A."/>
        </authorList>
    </citation>
    <scope>NUCLEOTIDE SEQUENCE</scope>
</reference>
<keyword evidence="2" id="KW-1185">Reference proteome</keyword>
<name>A0A7M7P3Y3_STRPU</name>
<organism evidence="1 2">
    <name type="scientific">Strongylocentrotus purpuratus</name>
    <name type="common">Purple sea urchin</name>
    <dbReference type="NCBI Taxonomy" id="7668"/>
    <lineage>
        <taxon>Eukaryota</taxon>
        <taxon>Metazoa</taxon>
        <taxon>Echinodermata</taxon>
        <taxon>Eleutherozoa</taxon>
        <taxon>Echinozoa</taxon>
        <taxon>Echinoidea</taxon>
        <taxon>Euechinoidea</taxon>
        <taxon>Echinacea</taxon>
        <taxon>Camarodonta</taxon>
        <taxon>Echinidea</taxon>
        <taxon>Strongylocentrotidae</taxon>
        <taxon>Strongylocentrotus</taxon>
    </lineage>
</organism>
<dbReference type="OrthoDB" id="5958943at2759"/>
<proteinExistence type="predicted"/>
<evidence type="ECO:0000313" key="2">
    <source>
        <dbReference type="Proteomes" id="UP000007110"/>
    </source>
</evidence>
<dbReference type="AlphaFoldDB" id="A0A7M7P3Y3"/>
<accession>A0A7M7P3Y3</accession>
<dbReference type="Proteomes" id="UP000007110">
    <property type="component" value="Unassembled WGS sequence"/>
</dbReference>
<protein>
    <submittedName>
        <fullName evidence="1">Uncharacterized protein</fullName>
    </submittedName>
</protein>
<dbReference type="GeneID" id="105441074"/>